<evidence type="ECO:0000256" key="3">
    <source>
        <dbReference type="ARBA" id="ARBA00022692"/>
    </source>
</evidence>
<reference evidence="9 10" key="1">
    <citation type="submission" date="2019-08" db="EMBL/GenBank/DDBJ databases">
        <authorList>
            <person name="Peeters C."/>
        </authorList>
    </citation>
    <scope>NUCLEOTIDE SEQUENCE [LARGE SCALE GENOMIC DNA]</scope>
    <source>
        <strain evidence="9 10">LMG 31114</strain>
    </source>
</reference>
<feature type="transmembrane region" description="Helical" evidence="7">
    <location>
        <begin position="266"/>
        <end position="285"/>
    </location>
</feature>
<feature type="transmembrane region" description="Helical" evidence="7">
    <location>
        <begin position="12"/>
        <end position="29"/>
    </location>
</feature>
<dbReference type="AlphaFoldDB" id="A0A5E4RX24"/>
<dbReference type="EMBL" id="CABPSK010000001">
    <property type="protein sequence ID" value="VVD66388.1"/>
    <property type="molecule type" value="Genomic_DNA"/>
</dbReference>
<keyword evidence="3 7" id="KW-0812">Transmembrane</keyword>
<feature type="transmembrane region" description="Helical" evidence="7">
    <location>
        <begin position="360"/>
        <end position="380"/>
    </location>
</feature>
<accession>A0A5E4RX24</accession>
<feature type="transmembrane region" description="Helical" evidence="7">
    <location>
        <begin position="319"/>
        <end position="340"/>
    </location>
</feature>
<dbReference type="PANTHER" id="PTHR33406">
    <property type="entry name" value="MEMBRANE PROTEIN MJ1562-RELATED"/>
    <property type="match status" value="1"/>
</dbReference>
<evidence type="ECO:0000256" key="1">
    <source>
        <dbReference type="ARBA" id="ARBA00004651"/>
    </source>
</evidence>
<feature type="transmembrane region" description="Helical" evidence="7">
    <location>
        <begin position="698"/>
        <end position="720"/>
    </location>
</feature>
<feature type="transmembrane region" description="Helical" evidence="7">
    <location>
        <begin position="759"/>
        <end position="783"/>
    </location>
</feature>
<proteinExistence type="predicted"/>
<keyword evidence="5 7" id="KW-0472">Membrane</keyword>
<dbReference type="Gene3D" id="1.20.1640.10">
    <property type="entry name" value="Multidrug efflux transporter AcrB transmembrane domain"/>
    <property type="match status" value="2"/>
</dbReference>
<feature type="transmembrane region" description="Helical" evidence="7">
    <location>
        <begin position="292"/>
        <end position="313"/>
    </location>
</feature>
<feature type="transmembrane region" description="Helical" evidence="7">
    <location>
        <begin position="726"/>
        <end position="747"/>
    </location>
</feature>
<feature type="transmembrane region" description="Helical" evidence="7">
    <location>
        <begin position="789"/>
        <end position="811"/>
    </location>
</feature>
<evidence type="ECO:0000313" key="9">
    <source>
        <dbReference type="EMBL" id="VVD66388.1"/>
    </source>
</evidence>
<dbReference type="Proteomes" id="UP000366945">
    <property type="component" value="Unassembled WGS sequence"/>
</dbReference>
<keyword evidence="2" id="KW-1003">Cell membrane</keyword>
<evidence type="ECO:0000313" key="10">
    <source>
        <dbReference type="Proteomes" id="UP000366945"/>
    </source>
</evidence>
<feature type="transmembrane region" description="Helical" evidence="7">
    <location>
        <begin position="430"/>
        <end position="456"/>
    </location>
</feature>
<dbReference type="InterPro" id="IPR050545">
    <property type="entry name" value="Mycobact_MmpL"/>
</dbReference>
<dbReference type="RefSeq" id="WP_174987562.1">
    <property type="nucleotide sequence ID" value="NZ_CABPSK010000001.1"/>
</dbReference>
<name>A0A5E4RX24_9BURK</name>
<evidence type="ECO:0000256" key="5">
    <source>
        <dbReference type="ARBA" id="ARBA00023136"/>
    </source>
</evidence>
<feature type="domain" description="Membrane transport protein MMPL" evidence="8">
    <location>
        <begin position="661"/>
        <end position="807"/>
    </location>
</feature>
<evidence type="ECO:0000256" key="6">
    <source>
        <dbReference type="SAM" id="MobiDB-lite"/>
    </source>
</evidence>
<comment type="subcellular location">
    <subcellularLocation>
        <location evidence="1">Cell membrane</location>
        <topology evidence="1">Multi-pass membrane protein</topology>
    </subcellularLocation>
</comment>
<dbReference type="GO" id="GO:0005886">
    <property type="term" value="C:plasma membrane"/>
    <property type="evidence" value="ECO:0007669"/>
    <property type="project" value="UniProtKB-SubCell"/>
</dbReference>
<evidence type="ECO:0000256" key="7">
    <source>
        <dbReference type="SAM" id="Phobius"/>
    </source>
</evidence>
<gene>
    <name evidence="9" type="ORF">PPN31114_00375</name>
</gene>
<dbReference type="InterPro" id="IPR004869">
    <property type="entry name" value="MMPL_dom"/>
</dbReference>
<feature type="transmembrane region" description="Helical" evidence="7">
    <location>
        <begin position="673"/>
        <end position="691"/>
    </location>
</feature>
<evidence type="ECO:0000259" key="8">
    <source>
        <dbReference type="Pfam" id="PF03176"/>
    </source>
</evidence>
<keyword evidence="4 7" id="KW-1133">Transmembrane helix</keyword>
<protein>
    <submittedName>
        <fullName evidence="9">RND superfamily drug exporter</fullName>
    </submittedName>
</protein>
<dbReference type="SUPFAM" id="SSF82866">
    <property type="entry name" value="Multidrug efflux transporter AcrB transmembrane domain"/>
    <property type="match status" value="2"/>
</dbReference>
<feature type="transmembrane region" description="Helical" evidence="7">
    <location>
        <begin position="386"/>
        <end position="409"/>
    </location>
</feature>
<sequence length="818" mass="87825">MTPRIRALRRALTFAFTTGVVLLGLWLIAVRHLPLETNVLALLPTTERNPVAEQAVDHLAGSVSDRVVVLIGAKDASTARAAAARFDALARESDAFSNVQGKIPPFDPAFLSNFYLPHRFQLLSQDDRAALEAELRRHPASAVDDAPTSNTSLPSLSLTNSPFGLTDAADDPFGWLDRWLIRLPFGQLRMLPDAGWLSARHDDKTWVLVLLQTRGAAFESNVQQRVTRCFETAQSQIVEATPGVEMLRSGAVFHAASARAQAERELHRIGIVATLGIALLTLWAFRSGRLLAMGLATVAFGTLCAAVATLAIFGEMHLLTLVFGAALIGETVDYAIQYFVGVGGLSRDAAQRTLPVIRPALRIALATSVLGYAILGAVPFPALRQIAVFALAGLLSSYTFVVWALPAFLPRNVPPLRAPVIRLAHRWLRVWGAALAGRKGTVIGCLILLACLPGWWRLGVDDDIRRLISREPSLVAQEQAISRITGIDGATQFWLVQADSDEALLRREEQLGARLDQVASGKDAPFTGWTGVSQFVPSMQRQLDNRALFGAARFDSPDALTAAMTRAGFRADFARQYANAFATESDTPPLRIGDWLAWPGSTPYRMLWMGQVGAIATLHAGTSNANANGFASLVRPLGLRDSAAAAQVAADLPGVTYVDKAASISNLFARYRHASGLWFGAALAVVAVLLARRYGWRGAIATLMPTLLASAAVFAAFGYLGLPLTLFAQMGLMLVLGVGVNYAIFLREGELRAGDDEQMAAIAVAGTLMSAATTLLSFGLLAFSGMPSLQAFGLTLTIGIALALLLAPYSLRFPELRS</sequence>
<evidence type="ECO:0000256" key="4">
    <source>
        <dbReference type="ARBA" id="ARBA00022989"/>
    </source>
</evidence>
<dbReference type="PANTHER" id="PTHR33406:SF13">
    <property type="entry name" value="MEMBRANE PROTEIN YDFJ"/>
    <property type="match status" value="1"/>
</dbReference>
<evidence type="ECO:0000256" key="2">
    <source>
        <dbReference type="ARBA" id="ARBA00022475"/>
    </source>
</evidence>
<keyword evidence="10" id="KW-1185">Reference proteome</keyword>
<dbReference type="GeneID" id="300402443"/>
<feature type="region of interest" description="Disordered" evidence="6">
    <location>
        <begin position="136"/>
        <end position="155"/>
    </location>
</feature>
<dbReference type="Pfam" id="PF03176">
    <property type="entry name" value="MMPL"/>
    <property type="match status" value="1"/>
</dbReference>
<organism evidence="9 10">
    <name type="scientific">Pandoraea pneumonica</name>
    <dbReference type="NCBI Taxonomy" id="2508299"/>
    <lineage>
        <taxon>Bacteria</taxon>
        <taxon>Pseudomonadati</taxon>
        <taxon>Pseudomonadota</taxon>
        <taxon>Betaproteobacteria</taxon>
        <taxon>Burkholderiales</taxon>
        <taxon>Burkholderiaceae</taxon>
        <taxon>Pandoraea</taxon>
    </lineage>
</organism>